<feature type="region of interest" description="Disordered" evidence="6">
    <location>
        <begin position="636"/>
        <end position="671"/>
    </location>
</feature>
<feature type="region of interest" description="Disordered" evidence="6">
    <location>
        <begin position="1"/>
        <end position="96"/>
    </location>
</feature>
<proteinExistence type="predicted"/>
<dbReference type="GeneID" id="89981298"/>
<evidence type="ECO:0000256" key="2">
    <source>
        <dbReference type="ARBA" id="ARBA00022552"/>
    </source>
</evidence>
<evidence type="ECO:0000256" key="4">
    <source>
        <dbReference type="ARBA" id="ARBA00022884"/>
    </source>
</evidence>
<keyword evidence="3" id="KW-0677">Repeat</keyword>
<dbReference type="Pfam" id="PF08144">
    <property type="entry name" value="CPL"/>
    <property type="match status" value="1"/>
</dbReference>
<dbReference type="InterPro" id="IPR011989">
    <property type="entry name" value="ARM-like"/>
</dbReference>
<reference evidence="8 9" key="1">
    <citation type="submission" date="2023-08" db="EMBL/GenBank/DDBJ databases">
        <title>Black Yeasts Isolated from many extreme environments.</title>
        <authorList>
            <person name="Coleine C."/>
            <person name="Stajich J.E."/>
            <person name="Selbmann L."/>
        </authorList>
    </citation>
    <scope>NUCLEOTIDE SEQUENCE [LARGE SCALE GENOMIC DNA]</scope>
    <source>
        <strain evidence="8 9">CCFEE 5792</strain>
    </source>
</reference>
<dbReference type="SUPFAM" id="SSF48371">
    <property type="entry name" value="ARM repeat"/>
    <property type="match status" value="1"/>
</dbReference>
<dbReference type="GO" id="GO:0006417">
    <property type="term" value="P:regulation of translation"/>
    <property type="evidence" value="ECO:0007669"/>
    <property type="project" value="TreeGrafter"/>
</dbReference>
<comment type="function">
    <text evidence="5">RNA-binding nucleolar protein required for pre-rRNA processing. Involved in production of 18S rRNA and assembly of small ribosomal subunit.</text>
</comment>
<feature type="domain" description="PUM-HD" evidence="7">
    <location>
        <begin position="62"/>
        <end position="434"/>
    </location>
</feature>
<organism evidence="8 9">
    <name type="scientific">Exophiala bonariae</name>
    <dbReference type="NCBI Taxonomy" id="1690606"/>
    <lineage>
        <taxon>Eukaryota</taxon>
        <taxon>Fungi</taxon>
        <taxon>Dikarya</taxon>
        <taxon>Ascomycota</taxon>
        <taxon>Pezizomycotina</taxon>
        <taxon>Eurotiomycetes</taxon>
        <taxon>Chaetothyriomycetidae</taxon>
        <taxon>Chaetothyriales</taxon>
        <taxon>Herpotrichiellaceae</taxon>
        <taxon>Exophiala</taxon>
    </lineage>
</organism>
<feature type="compositionally biased region" description="Basic and acidic residues" evidence="6">
    <location>
        <begin position="1"/>
        <end position="15"/>
    </location>
</feature>
<evidence type="ECO:0000259" key="7">
    <source>
        <dbReference type="PROSITE" id="PS50303"/>
    </source>
</evidence>
<dbReference type="InterPro" id="IPR016024">
    <property type="entry name" value="ARM-type_fold"/>
</dbReference>
<dbReference type="Gene3D" id="1.25.10.10">
    <property type="entry name" value="Leucine-rich Repeat Variant"/>
    <property type="match status" value="1"/>
</dbReference>
<comment type="caution">
    <text evidence="8">The sequence shown here is derived from an EMBL/GenBank/DDBJ whole genome shotgun (WGS) entry which is preliminary data.</text>
</comment>
<keyword evidence="9" id="KW-1185">Reference proteome</keyword>
<keyword evidence="1" id="KW-0690">Ribosome biogenesis</keyword>
<dbReference type="Proteomes" id="UP001358417">
    <property type="component" value="Unassembled WGS sequence"/>
</dbReference>
<dbReference type="GO" id="GO:0003729">
    <property type="term" value="F:mRNA binding"/>
    <property type="evidence" value="ECO:0007669"/>
    <property type="project" value="TreeGrafter"/>
</dbReference>
<dbReference type="PROSITE" id="PS50303">
    <property type="entry name" value="PUM_HD"/>
    <property type="match status" value="1"/>
</dbReference>
<feature type="compositionally biased region" description="Basic and acidic residues" evidence="6">
    <location>
        <begin position="76"/>
        <end position="91"/>
    </location>
</feature>
<dbReference type="PANTHER" id="PTHR13389:SF0">
    <property type="entry name" value="PUMILIO HOMOLOG 3"/>
    <property type="match status" value="1"/>
</dbReference>
<dbReference type="RefSeq" id="XP_064707843.1">
    <property type="nucleotide sequence ID" value="XM_064856667.1"/>
</dbReference>
<dbReference type="GO" id="GO:0005730">
    <property type="term" value="C:nucleolus"/>
    <property type="evidence" value="ECO:0007669"/>
    <property type="project" value="TreeGrafter"/>
</dbReference>
<dbReference type="InterPro" id="IPR040059">
    <property type="entry name" value="PUM3"/>
</dbReference>
<evidence type="ECO:0000256" key="6">
    <source>
        <dbReference type="SAM" id="MobiDB-lite"/>
    </source>
</evidence>
<dbReference type="EMBL" id="JAVRRD010000009">
    <property type="protein sequence ID" value="KAK5055412.1"/>
    <property type="molecule type" value="Genomic_DNA"/>
</dbReference>
<keyword evidence="2" id="KW-0698">rRNA processing</keyword>
<dbReference type="InterPro" id="IPR033133">
    <property type="entry name" value="PUM-HD"/>
</dbReference>
<accession>A0AAV9NE03</accession>
<gene>
    <name evidence="8" type="ORF">LTR84_013162</name>
</gene>
<dbReference type="InterPro" id="IPR012959">
    <property type="entry name" value="CPL_dom"/>
</dbReference>
<name>A0AAV9NE03_9EURO</name>
<dbReference type="SMART" id="SM00025">
    <property type="entry name" value="Pumilio"/>
    <property type="match status" value="5"/>
</dbReference>
<evidence type="ECO:0000313" key="9">
    <source>
        <dbReference type="Proteomes" id="UP001358417"/>
    </source>
</evidence>
<evidence type="ECO:0000313" key="8">
    <source>
        <dbReference type="EMBL" id="KAK5055412.1"/>
    </source>
</evidence>
<feature type="compositionally biased region" description="Basic and acidic residues" evidence="6">
    <location>
        <begin position="644"/>
        <end position="655"/>
    </location>
</feature>
<sequence length="671" mass="75358">MAGTKRSIDSSDKGPSKKTKFTTTKSPPGKPQASSNDVAADTEPQSKAKATYRPEVYKKPVKPDAYLGEATGSTSREAHAKQKQLTSERKAARPNADSIYRSKKIWERLRRKSHVPKDERDQLVKELFEIISGRVAEFVFKHDSVRVIQCAVKYATPVQKKQIVLELKGRYRELAESKYAKFLIAKMVTDDDEVRDAVVEEFYGHVKRLIRHPEASWIVDDIYRTIASKRQKAIMLREWYGPEFVVFAKAQGKDKNESEKVPGDLSEILAQNPEKRNPIMQHLKEMTNQLVQKKTTGFTILHDAMLQYFLNCKPNSPEVTEFLEMLRDDEEGDCYKNLAFTKSGSRLVCLALAYGSSKDRRTILKFFKTHIKLLASDLYGHQVLLTAYDTIDDTVMSGKAIFPELLNKDVESEAKEQELMAQTEHLTARIPLLYLMSPEAPKWLITDDTAAIIKEIREIRTETSKKDPETRRTELLKSISQPLLDLIASQAQVLIQSSFGCQFVTEVVLGGIGDAQPALASLAKIASDENEETVQALSTPAVGRMLKSLVQGGRFDKATKSIVKTEPPLNFHELLYEEINGRGDEEIVSWANGPNSFVVVAMLEAQEFAKQEELLTRLSEKKSALDSEVAGARIILEKLGGQGNHEKSKARKSDAEEQAPGKPSKKSKKRA</sequence>
<dbReference type="GO" id="GO:0006364">
    <property type="term" value="P:rRNA processing"/>
    <property type="evidence" value="ECO:0007669"/>
    <property type="project" value="UniProtKB-KW"/>
</dbReference>
<dbReference type="AlphaFoldDB" id="A0AAV9NE03"/>
<keyword evidence="4" id="KW-0694">RNA-binding</keyword>
<evidence type="ECO:0000256" key="5">
    <source>
        <dbReference type="ARBA" id="ARBA00024893"/>
    </source>
</evidence>
<dbReference type="InterPro" id="IPR001313">
    <property type="entry name" value="Pumilio_RNA-bd_rpt"/>
</dbReference>
<evidence type="ECO:0000256" key="1">
    <source>
        <dbReference type="ARBA" id="ARBA00022517"/>
    </source>
</evidence>
<evidence type="ECO:0000256" key="3">
    <source>
        <dbReference type="ARBA" id="ARBA00022737"/>
    </source>
</evidence>
<dbReference type="PANTHER" id="PTHR13389">
    <property type="entry name" value="PUMILIO HOMOLOG 3"/>
    <property type="match status" value="1"/>
</dbReference>
<protein>
    <recommendedName>
        <fullName evidence="7">PUM-HD domain-containing protein</fullName>
    </recommendedName>
</protein>